<reference evidence="3" key="1">
    <citation type="submission" date="2010-04" db="EMBL/GenBank/DDBJ databases">
        <title>Complete sequence of plasmid 1 of Burkholderia sp. CCGE1002.</title>
        <authorList>
            <consortium name="US DOE Joint Genome Institute"/>
            <person name="Lucas S."/>
            <person name="Copeland A."/>
            <person name="Lapidus A."/>
            <person name="Cheng J.-F."/>
            <person name="Bruce D."/>
            <person name="Goodwin L."/>
            <person name="Pitluck S."/>
            <person name="Chertkov O."/>
            <person name="Detter J.C."/>
            <person name="Han C."/>
            <person name="Tapia R."/>
            <person name="Land M."/>
            <person name="Hauser L."/>
            <person name="Kyrpides N."/>
            <person name="Ovchinnikova G."/>
            <person name="Martinez-Romero E."/>
            <person name="Hernandez M.A.R."/>
            <person name="Tiedje J.M."/>
            <person name="Woyke T."/>
        </authorList>
    </citation>
    <scope>NUCLEOTIDE SEQUENCE [LARGE SCALE GENOMIC DNA]</scope>
    <source>
        <strain evidence="3">CCGE1002</strain>
        <plasmid evidence="3">pBC201</plasmid>
    </source>
</reference>
<evidence type="ECO:0000313" key="2">
    <source>
        <dbReference type="EMBL" id="ADG20837.1"/>
    </source>
</evidence>
<dbReference type="InterPro" id="IPR025161">
    <property type="entry name" value="IS402-like_dom"/>
</dbReference>
<name>D5WNF8_PARAM</name>
<protein>
    <recommendedName>
        <fullName evidence="1">Insertion element IS402-like domain-containing protein</fullName>
    </recommendedName>
</protein>
<proteinExistence type="predicted"/>
<evidence type="ECO:0000313" key="3">
    <source>
        <dbReference type="Proteomes" id="UP000002190"/>
    </source>
</evidence>
<dbReference type="HOGENOM" id="CLU_1881852_0_0_4"/>
<dbReference type="KEGG" id="bge:BC1002_7084"/>
<dbReference type="Proteomes" id="UP000002190">
    <property type="component" value="Plasmid pBC201"/>
</dbReference>
<dbReference type="Pfam" id="PF13340">
    <property type="entry name" value="DUF4096"/>
    <property type="match status" value="1"/>
</dbReference>
<sequence>MIYQPPTYDEWVMVEPLFGSQTLGLGRPRVASLRAEAIVHVLTTKCRLVHLPHNLGFPSHITARHSSKRWQQKDTMDVVLAAPGPLGRVLRPSHTQKAVGVDVARGGNEDLSHGAVRKPLRRTAGRFSGGSRWCN</sequence>
<dbReference type="AlphaFoldDB" id="D5WNF8"/>
<dbReference type="EMBL" id="CP002016">
    <property type="protein sequence ID" value="ADG20837.1"/>
    <property type="molecule type" value="Genomic_DNA"/>
</dbReference>
<evidence type="ECO:0000259" key="1">
    <source>
        <dbReference type="Pfam" id="PF13340"/>
    </source>
</evidence>
<reference evidence="2 3" key="2">
    <citation type="journal article" date="2012" name="J. Bacteriol.">
        <title>Genome Sequences of Burkholderia sp. Strains CCGE1002 and H160, Isolated from Legume Nodules in Mexico and Brazil.</title>
        <authorList>
            <person name="Ormeno-Orrillo E."/>
            <person name="Rogel M.A."/>
            <person name="Chueire L.M."/>
            <person name="Tiedje J.M."/>
            <person name="Martinez-Romero E."/>
            <person name="Hungria M."/>
        </authorList>
    </citation>
    <scope>NUCLEOTIDE SEQUENCE [LARGE SCALE GENOMIC DNA]</scope>
    <source>
        <strain evidence="2 3">CCGE1002</strain>
        <plasmid evidence="3">pBC201</plasmid>
    </source>
</reference>
<keyword evidence="2" id="KW-0614">Plasmid</keyword>
<feature type="domain" description="Insertion element IS402-like" evidence="1">
    <location>
        <begin position="9"/>
        <end position="78"/>
    </location>
</feature>
<gene>
    <name evidence="2" type="ordered locus">BC1002_7084</name>
</gene>
<organism evidence="2 3">
    <name type="scientific">Paraburkholderia atlantica</name>
    <dbReference type="NCBI Taxonomy" id="2654982"/>
    <lineage>
        <taxon>Bacteria</taxon>
        <taxon>Pseudomonadati</taxon>
        <taxon>Pseudomonadota</taxon>
        <taxon>Betaproteobacteria</taxon>
        <taxon>Burkholderiales</taxon>
        <taxon>Burkholderiaceae</taxon>
        <taxon>Paraburkholderia</taxon>
    </lineage>
</organism>
<accession>D5WNF8</accession>
<geneLocation type="plasmid" evidence="2 3">
    <name>pBC201</name>
</geneLocation>